<proteinExistence type="predicted"/>
<keyword evidence="1" id="KW-1133">Transmembrane helix</keyword>
<sequence>MNAKTSHKLLTFSIALVWFINGFYCKILNLVPRHQQIVAHILGNENADIFTKMIGTSEVFMVVWIISRTYSRINAITQILIVVVMNILELIIAPDLLLWGKFNLLFALLFCILVYFNEFILNRKTT</sequence>
<protein>
    <submittedName>
        <fullName evidence="2">DoxX-like family protein</fullName>
    </submittedName>
</protein>
<feature type="transmembrane region" description="Helical" evidence="1">
    <location>
        <begin position="98"/>
        <end position="116"/>
    </location>
</feature>
<name>A0AAW9SCH5_9BACT</name>
<dbReference type="AlphaFoldDB" id="A0AAW9SCH5"/>
<organism evidence="2 3">
    <name type="scientific">Rapidithrix thailandica</name>
    <dbReference type="NCBI Taxonomy" id="413964"/>
    <lineage>
        <taxon>Bacteria</taxon>
        <taxon>Pseudomonadati</taxon>
        <taxon>Bacteroidota</taxon>
        <taxon>Cytophagia</taxon>
        <taxon>Cytophagales</taxon>
        <taxon>Flammeovirgaceae</taxon>
        <taxon>Rapidithrix</taxon>
    </lineage>
</organism>
<comment type="caution">
    <text evidence="2">The sequence shown here is derived from an EMBL/GenBank/DDBJ whole genome shotgun (WGS) entry which is preliminary data.</text>
</comment>
<keyword evidence="3" id="KW-1185">Reference proteome</keyword>
<accession>A0AAW9SCH5</accession>
<evidence type="ECO:0000313" key="2">
    <source>
        <dbReference type="EMBL" id="MEN7548591.1"/>
    </source>
</evidence>
<dbReference type="Pfam" id="PF13781">
    <property type="entry name" value="DoxX_3"/>
    <property type="match status" value="1"/>
</dbReference>
<dbReference type="EMBL" id="JBDKWZ010000006">
    <property type="protein sequence ID" value="MEN7548591.1"/>
    <property type="molecule type" value="Genomic_DNA"/>
</dbReference>
<dbReference type="InterPro" id="IPR025695">
    <property type="entry name" value="DoxX-like"/>
</dbReference>
<feature type="transmembrane region" description="Helical" evidence="1">
    <location>
        <begin position="73"/>
        <end position="92"/>
    </location>
</feature>
<reference evidence="2 3" key="1">
    <citation type="submission" date="2024-04" db="EMBL/GenBank/DDBJ databases">
        <title>Novel genus in family Flammeovirgaceae.</title>
        <authorList>
            <person name="Nguyen T.H."/>
            <person name="Vuong T.Q."/>
            <person name="Le H."/>
            <person name="Kim S.-G."/>
        </authorList>
    </citation>
    <scope>NUCLEOTIDE SEQUENCE [LARGE SCALE GENOMIC DNA]</scope>
    <source>
        <strain evidence="2 3">JCM 23209</strain>
    </source>
</reference>
<dbReference type="RefSeq" id="WP_346821370.1">
    <property type="nucleotide sequence ID" value="NZ_JBDKWZ010000006.1"/>
</dbReference>
<gene>
    <name evidence="2" type="ORF">AAG747_11760</name>
</gene>
<dbReference type="Proteomes" id="UP001403385">
    <property type="component" value="Unassembled WGS sequence"/>
</dbReference>
<keyword evidence="1" id="KW-0472">Membrane</keyword>
<evidence type="ECO:0000313" key="3">
    <source>
        <dbReference type="Proteomes" id="UP001403385"/>
    </source>
</evidence>
<keyword evidence="1" id="KW-0812">Transmembrane</keyword>
<evidence type="ECO:0000256" key="1">
    <source>
        <dbReference type="SAM" id="Phobius"/>
    </source>
</evidence>